<proteinExistence type="predicted"/>
<organism evidence="1 2">
    <name type="scientific">Argiope bruennichi</name>
    <name type="common">Wasp spider</name>
    <name type="synonym">Aranea bruennichi</name>
    <dbReference type="NCBI Taxonomy" id="94029"/>
    <lineage>
        <taxon>Eukaryota</taxon>
        <taxon>Metazoa</taxon>
        <taxon>Ecdysozoa</taxon>
        <taxon>Arthropoda</taxon>
        <taxon>Chelicerata</taxon>
        <taxon>Arachnida</taxon>
        <taxon>Araneae</taxon>
        <taxon>Araneomorphae</taxon>
        <taxon>Entelegynae</taxon>
        <taxon>Araneoidea</taxon>
        <taxon>Araneidae</taxon>
        <taxon>Argiope</taxon>
    </lineage>
</organism>
<keyword evidence="2" id="KW-1185">Reference proteome</keyword>
<sequence length="183" mass="20635">MRINDIPDDIEIEIISRLQAYNAYVSQLDESTDVAGLTILLVFVRSNKPSWSDFLGKDGLYPNKSGDLRLANYFCRFLKNCISSDNTSRKPANDAMPVSCIVEELRKEPYNPMLIFKLQKSKTIWCPAHLDNLPNSASSFALGLQTKAQKDMLVKHSGKILCIDATHGTNFCDFYLLSLHVQD</sequence>
<protein>
    <submittedName>
        <fullName evidence="1">Uncharacterized protein</fullName>
    </submittedName>
</protein>
<dbReference type="AlphaFoldDB" id="A0A8T0FGF7"/>
<gene>
    <name evidence="1" type="ORF">HNY73_007252</name>
</gene>
<reference evidence="1" key="1">
    <citation type="journal article" date="2020" name="bioRxiv">
        <title>Chromosome-level reference genome of the European wasp spider Argiope bruennichi: a resource for studies on range expansion and evolutionary adaptation.</title>
        <authorList>
            <person name="Sheffer M.M."/>
            <person name="Hoppe A."/>
            <person name="Krehenwinkel H."/>
            <person name="Uhl G."/>
            <person name="Kuss A.W."/>
            <person name="Jensen L."/>
            <person name="Jensen C."/>
            <person name="Gillespie R.G."/>
            <person name="Hoff K.J."/>
            <person name="Prost S."/>
        </authorList>
    </citation>
    <scope>NUCLEOTIDE SEQUENCE</scope>
</reference>
<name>A0A8T0FGF7_ARGBR</name>
<evidence type="ECO:0000313" key="1">
    <source>
        <dbReference type="EMBL" id="KAF8789308.1"/>
    </source>
</evidence>
<dbReference type="Proteomes" id="UP000807504">
    <property type="component" value="Unassembled WGS sequence"/>
</dbReference>
<accession>A0A8T0FGF7</accession>
<comment type="caution">
    <text evidence="1">The sequence shown here is derived from an EMBL/GenBank/DDBJ whole genome shotgun (WGS) entry which is preliminary data.</text>
</comment>
<evidence type="ECO:0000313" key="2">
    <source>
        <dbReference type="Proteomes" id="UP000807504"/>
    </source>
</evidence>
<reference evidence="1" key="2">
    <citation type="submission" date="2020-06" db="EMBL/GenBank/DDBJ databases">
        <authorList>
            <person name="Sheffer M."/>
        </authorList>
    </citation>
    <scope>NUCLEOTIDE SEQUENCE</scope>
</reference>
<dbReference type="EMBL" id="JABXBU010000012">
    <property type="protein sequence ID" value="KAF8789308.1"/>
    <property type="molecule type" value="Genomic_DNA"/>
</dbReference>